<dbReference type="Proteomes" id="UP001371305">
    <property type="component" value="Unassembled WGS sequence"/>
</dbReference>
<sequence>MRLLGKLVLPLALLLGAPVLSSAKEPPAIPADLANYIAKDEPGSGWKIEDSKDFGSAKVWRLKLTSQVWQGITWTHDLLVVRPSDAPIGKMLLLNEGGSASEQKAMYAALLAGKIKAPVAILLGIPNQPLFENKREDHLIAETFVRYLDSGDSSWPLLFPMVKSVVKAMDSLQEFSKQEWGGPVEKFIVGGGSKRGWTTWLTAASDPRVMAITPMVIDVLNMREQLTHQQKSLGGTSEEISPYTERGLVPIPDTPRANSLWTMVDPWTYRERFTMPKLIVLGNNDPYWSTDALNLYWDALPGEKYISYTPNAGHDLTERDAAGKKLTPDRSINNVCSFIRYQLSGKPMPKLSWKHGTRPDGSLELTITADPAPQQARLWYAHSETRDFRKARWESQPIELKEGQPITASGPKPDNGFAAYYADLGYQIDDLPQWLCTQLRVVGADEK</sequence>
<protein>
    <submittedName>
        <fullName evidence="2">PhoPQ-activated protein PqaA family protein</fullName>
    </submittedName>
</protein>
<dbReference type="PANTHER" id="PTHR31497">
    <property type="entry name" value="AUTOCRINE PROLIFERATION REPRESSOR PROTEIN A"/>
    <property type="match status" value="1"/>
</dbReference>
<reference evidence="2 3" key="1">
    <citation type="submission" date="2024-04" db="EMBL/GenBank/DDBJ databases">
        <title>Luteolibacter sp. isolated from soil.</title>
        <authorList>
            <person name="An J."/>
        </authorList>
    </citation>
    <scope>NUCLEOTIDE SEQUENCE [LARGE SCALE GENOMIC DNA]</scope>
    <source>
        <strain evidence="2 3">Y139</strain>
    </source>
</reference>
<name>A0ABU9AS78_9BACT</name>
<dbReference type="PANTHER" id="PTHR31497:SF0">
    <property type="entry name" value="AUTOCRINE PROLIFERATION REPRESSOR PROTEIN A"/>
    <property type="match status" value="1"/>
</dbReference>
<dbReference type="Gene3D" id="3.40.50.1820">
    <property type="entry name" value="alpha/beta hydrolase"/>
    <property type="match status" value="1"/>
</dbReference>
<comment type="caution">
    <text evidence="2">The sequence shown here is derived from an EMBL/GenBank/DDBJ whole genome shotgun (WGS) entry which is preliminary data.</text>
</comment>
<feature type="signal peptide" evidence="1">
    <location>
        <begin position="1"/>
        <end position="23"/>
    </location>
</feature>
<evidence type="ECO:0000256" key="1">
    <source>
        <dbReference type="SAM" id="SignalP"/>
    </source>
</evidence>
<dbReference type="SUPFAM" id="SSF53474">
    <property type="entry name" value="alpha/beta-Hydrolases"/>
    <property type="match status" value="1"/>
</dbReference>
<dbReference type="RefSeq" id="WP_341404182.1">
    <property type="nucleotide sequence ID" value="NZ_JBBUKT010000003.1"/>
</dbReference>
<dbReference type="PIRSF" id="PIRSF014728">
    <property type="entry name" value="PqaA"/>
    <property type="match status" value="1"/>
</dbReference>
<accession>A0ABU9AS78</accession>
<dbReference type="InterPro" id="IPR029058">
    <property type="entry name" value="AB_hydrolase_fold"/>
</dbReference>
<dbReference type="InterPro" id="IPR009199">
    <property type="entry name" value="PhoPQ-act_pathogen-rel_PqaA"/>
</dbReference>
<keyword evidence="3" id="KW-1185">Reference proteome</keyword>
<organism evidence="2 3">
    <name type="scientific">Luteolibacter soli</name>
    <dbReference type="NCBI Taxonomy" id="3135280"/>
    <lineage>
        <taxon>Bacteria</taxon>
        <taxon>Pseudomonadati</taxon>
        <taxon>Verrucomicrobiota</taxon>
        <taxon>Verrucomicrobiia</taxon>
        <taxon>Verrucomicrobiales</taxon>
        <taxon>Verrucomicrobiaceae</taxon>
        <taxon>Luteolibacter</taxon>
    </lineage>
</organism>
<keyword evidence="1" id="KW-0732">Signal</keyword>
<evidence type="ECO:0000313" key="3">
    <source>
        <dbReference type="Proteomes" id="UP001371305"/>
    </source>
</evidence>
<dbReference type="Pfam" id="PF10142">
    <property type="entry name" value="PhoPQ_related"/>
    <property type="match status" value="1"/>
</dbReference>
<proteinExistence type="predicted"/>
<dbReference type="EMBL" id="JBBUKT010000003">
    <property type="protein sequence ID" value="MEK7950574.1"/>
    <property type="molecule type" value="Genomic_DNA"/>
</dbReference>
<gene>
    <name evidence="2" type="ORF">WKV53_08710</name>
</gene>
<evidence type="ECO:0000313" key="2">
    <source>
        <dbReference type="EMBL" id="MEK7950574.1"/>
    </source>
</evidence>
<feature type="chain" id="PRO_5047260556" evidence="1">
    <location>
        <begin position="24"/>
        <end position="447"/>
    </location>
</feature>